<dbReference type="RefSeq" id="WP_186507527.1">
    <property type="nucleotide sequence ID" value="NZ_JACNEP010000012.1"/>
</dbReference>
<feature type="transmembrane region" description="Helical" evidence="8">
    <location>
        <begin position="269"/>
        <end position="291"/>
    </location>
</feature>
<keyword evidence="3" id="KW-0813">Transport</keyword>
<dbReference type="GO" id="GO:0098797">
    <property type="term" value="C:plasma membrane protein complex"/>
    <property type="evidence" value="ECO:0007669"/>
    <property type="project" value="TreeGrafter"/>
</dbReference>
<comment type="caution">
    <text evidence="11">The sequence shown here is derived from an EMBL/GenBank/DDBJ whole genome shotgun (WGS) entry which is preliminary data.</text>
</comment>
<evidence type="ECO:0000259" key="10">
    <source>
        <dbReference type="Pfam" id="PF12704"/>
    </source>
</evidence>
<feature type="domain" description="MacB-like periplasmic core" evidence="10">
    <location>
        <begin position="28"/>
        <end position="237"/>
    </location>
</feature>
<name>A0A8J6M094_9ALTE</name>
<dbReference type="AlphaFoldDB" id="A0A8J6M094"/>
<keyword evidence="12" id="KW-1185">Reference proteome</keyword>
<dbReference type="GO" id="GO:0044874">
    <property type="term" value="P:lipoprotein localization to outer membrane"/>
    <property type="evidence" value="ECO:0007669"/>
    <property type="project" value="TreeGrafter"/>
</dbReference>
<dbReference type="GO" id="GO:0042953">
    <property type="term" value="P:lipoprotein transport"/>
    <property type="evidence" value="ECO:0007669"/>
    <property type="project" value="InterPro"/>
</dbReference>
<dbReference type="PANTHER" id="PTHR30489">
    <property type="entry name" value="LIPOPROTEIN-RELEASING SYSTEM TRANSMEMBRANE PROTEIN LOLE"/>
    <property type="match status" value="1"/>
</dbReference>
<evidence type="ECO:0000256" key="8">
    <source>
        <dbReference type="SAM" id="Phobius"/>
    </source>
</evidence>
<evidence type="ECO:0000259" key="9">
    <source>
        <dbReference type="Pfam" id="PF02687"/>
    </source>
</evidence>
<protein>
    <submittedName>
        <fullName evidence="11">Lipoprotein-releasing ABC transporter permease subunit</fullName>
    </submittedName>
</protein>
<dbReference type="InterPro" id="IPR003838">
    <property type="entry name" value="ABC3_permease_C"/>
</dbReference>
<feature type="transmembrane region" description="Helical" evidence="8">
    <location>
        <begin position="329"/>
        <end position="356"/>
    </location>
</feature>
<gene>
    <name evidence="11" type="ORF">H8B19_14100</name>
</gene>
<keyword evidence="5 8" id="KW-0812">Transmembrane</keyword>
<dbReference type="NCBIfam" id="TIGR02212">
    <property type="entry name" value="lolCE"/>
    <property type="match status" value="1"/>
</dbReference>
<dbReference type="InterPro" id="IPR025857">
    <property type="entry name" value="MacB_PCD"/>
</dbReference>
<evidence type="ECO:0000256" key="3">
    <source>
        <dbReference type="ARBA" id="ARBA00022448"/>
    </source>
</evidence>
<reference evidence="11" key="2">
    <citation type="submission" date="2020-08" db="EMBL/GenBank/DDBJ databases">
        <authorList>
            <person name="Lai Q."/>
        </authorList>
    </citation>
    <scope>NUCLEOTIDE SEQUENCE</scope>
    <source>
        <strain evidence="11">S27-2</strain>
    </source>
</reference>
<dbReference type="InterPro" id="IPR011925">
    <property type="entry name" value="LolCE_TM"/>
</dbReference>
<keyword evidence="7 8" id="KW-0472">Membrane</keyword>
<dbReference type="EMBL" id="JACNEP010000012">
    <property type="protein sequence ID" value="MBC3767015.1"/>
    <property type="molecule type" value="Genomic_DNA"/>
</dbReference>
<sequence length="402" mass="43359">MFQPAFAFIGLRYARASKSSHFIAFINFFSVAGIALGITALITVSSVMNGFEDQLKQRILGIVPHLLIKDPQKTLSSESVLAMQHVIGSGAQVEAEALVQGQRGLQGVQIQGVEPDVMQKYSAITENMLTGSLLQLAPKSYQVVIGAALARQLGVQTGDQVRLIVAGAMVYTPLGPMPSQRMFTVSGIFDLSSELDDKVVLMNISDAARLMRKPLNNVAQQRLFLDDAFAYKQVENQLYAMSDKLQIESWRAREGALFDAVKMEKNMMALMMMLIVAVAAFNIVSALVMVVTEKRGDIAILRTQGMTAGDILKIFLTNGLYNGVKGTSLGLAGGLLLATQLNHLTALLGVVVLPGSSQLPVVIAPNQVITVVVLSLLLTFVATLYPAYRAANVNPASALRYE</sequence>
<dbReference type="PANTHER" id="PTHR30489:SF8">
    <property type="entry name" value="LIPOPROTEIN-RELEASING SYSTEM TRANSMEMBRANE PROTEIN LOLC"/>
    <property type="match status" value="1"/>
</dbReference>
<evidence type="ECO:0000256" key="1">
    <source>
        <dbReference type="ARBA" id="ARBA00004651"/>
    </source>
</evidence>
<evidence type="ECO:0000256" key="6">
    <source>
        <dbReference type="ARBA" id="ARBA00022989"/>
    </source>
</evidence>
<dbReference type="InterPro" id="IPR051447">
    <property type="entry name" value="Lipoprotein-release_system"/>
</dbReference>
<evidence type="ECO:0000313" key="11">
    <source>
        <dbReference type="EMBL" id="MBC3767015.1"/>
    </source>
</evidence>
<dbReference type="Pfam" id="PF02687">
    <property type="entry name" value="FtsX"/>
    <property type="match status" value="1"/>
</dbReference>
<comment type="subcellular location">
    <subcellularLocation>
        <location evidence="1">Cell membrane</location>
        <topology evidence="1">Multi-pass membrane protein</topology>
    </subcellularLocation>
</comment>
<evidence type="ECO:0000313" key="12">
    <source>
        <dbReference type="Proteomes" id="UP000601768"/>
    </source>
</evidence>
<evidence type="ECO:0000256" key="2">
    <source>
        <dbReference type="ARBA" id="ARBA00005236"/>
    </source>
</evidence>
<evidence type="ECO:0000256" key="7">
    <source>
        <dbReference type="ARBA" id="ARBA00023136"/>
    </source>
</evidence>
<evidence type="ECO:0000256" key="4">
    <source>
        <dbReference type="ARBA" id="ARBA00022475"/>
    </source>
</evidence>
<accession>A0A8J6M094</accession>
<organism evidence="11 12">
    <name type="scientific">Neptunicella marina</name>
    <dbReference type="NCBI Taxonomy" id="2125989"/>
    <lineage>
        <taxon>Bacteria</taxon>
        <taxon>Pseudomonadati</taxon>
        <taxon>Pseudomonadota</taxon>
        <taxon>Gammaproteobacteria</taxon>
        <taxon>Alteromonadales</taxon>
        <taxon>Alteromonadaceae</taxon>
        <taxon>Neptunicella</taxon>
    </lineage>
</organism>
<reference evidence="11" key="1">
    <citation type="journal article" date="2018" name="Int. J. Syst. Evol. Microbiol.">
        <title>Neptunicella marina gen. nov., sp. nov., isolated from surface seawater.</title>
        <authorList>
            <person name="Liu X."/>
            <person name="Lai Q."/>
            <person name="Du Y."/>
            <person name="Zhang X."/>
            <person name="Liu Z."/>
            <person name="Sun F."/>
            <person name="Shao Z."/>
        </authorList>
    </citation>
    <scope>NUCLEOTIDE SEQUENCE</scope>
    <source>
        <strain evidence="11">S27-2</strain>
    </source>
</reference>
<feature type="transmembrane region" description="Helical" evidence="8">
    <location>
        <begin position="26"/>
        <end position="48"/>
    </location>
</feature>
<dbReference type="Proteomes" id="UP000601768">
    <property type="component" value="Unassembled WGS sequence"/>
</dbReference>
<dbReference type="Pfam" id="PF12704">
    <property type="entry name" value="MacB_PCD"/>
    <property type="match status" value="1"/>
</dbReference>
<comment type="similarity">
    <text evidence="2">Belongs to the ABC-4 integral membrane protein family. LolC/E subfamily.</text>
</comment>
<feature type="domain" description="ABC3 transporter permease C-terminal" evidence="9">
    <location>
        <begin position="270"/>
        <end position="395"/>
    </location>
</feature>
<evidence type="ECO:0000256" key="5">
    <source>
        <dbReference type="ARBA" id="ARBA00022692"/>
    </source>
</evidence>
<keyword evidence="4" id="KW-1003">Cell membrane</keyword>
<proteinExistence type="inferred from homology"/>
<keyword evidence="6 8" id="KW-1133">Transmembrane helix</keyword>
<feature type="transmembrane region" description="Helical" evidence="8">
    <location>
        <begin position="368"/>
        <end position="388"/>
    </location>
</feature>
<keyword evidence="11" id="KW-0449">Lipoprotein</keyword>